<gene>
    <name evidence="1" type="ORF">MLD38_028491</name>
</gene>
<keyword evidence="2" id="KW-1185">Reference proteome</keyword>
<dbReference type="Proteomes" id="UP001057402">
    <property type="component" value="Chromosome 8"/>
</dbReference>
<comment type="caution">
    <text evidence="1">The sequence shown here is derived from an EMBL/GenBank/DDBJ whole genome shotgun (WGS) entry which is preliminary data.</text>
</comment>
<protein>
    <submittedName>
        <fullName evidence="1">Uncharacterized protein</fullName>
    </submittedName>
</protein>
<name>A0ACB9N190_9MYRT</name>
<organism evidence="1 2">
    <name type="scientific">Melastoma candidum</name>
    <dbReference type="NCBI Taxonomy" id="119954"/>
    <lineage>
        <taxon>Eukaryota</taxon>
        <taxon>Viridiplantae</taxon>
        <taxon>Streptophyta</taxon>
        <taxon>Embryophyta</taxon>
        <taxon>Tracheophyta</taxon>
        <taxon>Spermatophyta</taxon>
        <taxon>Magnoliopsida</taxon>
        <taxon>eudicotyledons</taxon>
        <taxon>Gunneridae</taxon>
        <taxon>Pentapetalae</taxon>
        <taxon>rosids</taxon>
        <taxon>malvids</taxon>
        <taxon>Myrtales</taxon>
        <taxon>Melastomataceae</taxon>
        <taxon>Melastomatoideae</taxon>
        <taxon>Melastomateae</taxon>
        <taxon>Melastoma</taxon>
    </lineage>
</organism>
<accession>A0ACB9N190</accession>
<dbReference type="EMBL" id="CM042887">
    <property type="protein sequence ID" value="KAI4330188.1"/>
    <property type="molecule type" value="Genomic_DNA"/>
</dbReference>
<evidence type="ECO:0000313" key="2">
    <source>
        <dbReference type="Proteomes" id="UP001057402"/>
    </source>
</evidence>
<sequence>MVLSCFAQCLGNEGIVLAAFLANASSIFCRVGTDEDKLKSDFIKDDSINAKPMRRCHDTIKEFKDCLWTELNISTPPFWRWNHSLCTELDRQLKNIILSCLSENAAIFSGNDKVGYEVALSGQNGQSHPSCYFLTFGQKQGRVNFSEILSLAVPYLVCVMRFDFESICP</sequence>
<proteinExistence type="predicted"/>
<reference evidence="2" key="1">
    <citation type="journal article" date="2023" name="Front. Plant Sci.">
        <title>Chromosomal-level genome assembly of Melastoma candidum provides insights into trichome evolution.</title>
        <authorList>
            <person name="Zhong Y."/>
            <person name="Wu W."/>
            <person name="Sun C."/>
            <person name="Zou P."/>
            <person name="Liu Y."/>
            <person name="Dai S."/>
            <person name="Zhou R."/>
        </authorList>
    </citation>
    <scope>NUCLEOTIDE SEQUENCE [LARGE SCALE GENOMIC DNA]</scope>
</reference>
<evidence type="ECO:0000313" key="1">
    <source>
        <dbReference type="EMBL" id="KAI4330188.1"/>
    </source>
</evidence>